<proteinExistence type="predicted"/>
<protein>
    <recommendedName>
        <fullName evidence="8">Post-SET domain-containing protein</fullName>
    </recommendedName>
</protein>
<evidence type="ECO:0000256" key="2">
    <source>
        <dbReference type="ARBA" id="ARBA00004286"/>
    </source>
</evidence>
<dbReference type="InterPro" id="IPR003616">
    <property type="entry name" value="Post-SET_dom"/>
</dbReference>
<keyword evidence="7" id="KW-0539">Nucleus</keyword>
<keyword evidence="6" id="KW-0949">S-adenosyl-L-methionine</keyword>
<evidence type="ECO:0000256" key="6">
    <source>
        <dbReference type="ARBA" id="ARBA00022691"/>
    </source>
</evidence>
<evidence type="ECO:0000313" key="10">
    <source>
        <dbReference type="Proteomes" id="UP001439008"/>
    </source>
</evidence>
<dbReference type="InterPro" id="IPR046341">
    <property type="entry name" value="SET_dom_sf"/>
</dbReference>
<sequence length="72" mass="8421">KTIVFFAARNIKRGEELSFDYNYETLGENISICHCGSENCRGSISSIDNNKNIFTKNTNFKIFFSRDKLRRF</sequence>
<keyword evidence="5" id="KW-0808">Transferase</keyword>
<evidence type="ECO:0000256" key="1">
    <source>
        <dbReference type="ARBA" id="ARBA00004123"/>
    </source>
</evidence>
<dbReference type="PANTHER" id="PTHR22884">
    <property type="entry name" value="SET DOMAIN PROTEINS"/>
    <property type="match status" value="1"/>
</dbReference>
<dbReference type="PROSITE" id="PS50868">
    <property type="entry name" value="POST_SET"/>
    <property type="match status" value="1"/>
</dbReference>
<evidence type="ECO:0000313" key="9">
    <source>
        <dbReference type="EMBL" id="MES1922299.1"/>
    </source>
</evidence>
<name>A0ABV2ARX8_9EUKA</name>
<keyword evidence="10" id="KW-1185">Reference proteome</keyword>
<accession>A0ABV2ARX8</accession>
<gene>
    <name evidence="9" type="ORF">MHBO_003808</name>
</gene>
<feature type="non-terminal residue" evidence="9">
    <location>
        <position position="1"/>
    </location>
</feature>
<dbReference type="InterPro" id="IPR050777">
    <property type="entry name" value="SET2_Histone-Lys_MeTrsfase"/>
</dbReference>
<evidence type="ECO:0000256" key="5">
    <source>
        <dbReference type="ARBA" id="ARBA00022679"/>
    </source>
</evidence>
<keyword evidence="3" id="KW-0158">Chromosome</keyword>
<evidence type="ECO:0000256" key="3">
    <source>
        <dbReference type="ARBA" id="ARBA00022454"/>
    </source>
</evidence>
<evidence type="ECO:0000259" key="8">
    <source>
        <dbReference type="PROSITE" id="PS50868"/>
    </source>
</evidence>
<dbReference type="SUPFAM" id="SSF82199">
    <property type="entry name" value="SET domain"/>
    <property type="match status" value="1"/>
</dbReference>
<dbReference type="Gene3D" id="2.170.270.10">
    <property type="entry name" value="SET domain"/>
    <property type="match status" value="1"/>
</dbReference>
<organism evidence="9 10">
    <name type="scientific">Bonamia ostreae</name>
    <dbReference type="NCBI Taxonomy" id="126728"/>
    <lineage>
        <taxon>Eukaryota</taxon>
        <taxon>Sar</taxon>
        <taxon>Rhizaria</taxon>
        <taxon>Endomyxa</taxon>
        <taxon>Ascetosporea</taxon>
        <taxon>Haplosporida</taxon>
        <taxon>Bonamia</taxon>
    </lineage>
</organism>
<feature type="domain" description="Post-SET" evidence="8">
    <location>
        <begin position="29"/>
        <end position="45"/>
    </location>
</feature>
<keyword evidence="4" id="KW-0489">Methyltransferase</keyword>
<evidence type="ECO:0000256" key="4">
    <source>
        <dbReference type="ARBA" id="ARBA00022603"/>
    </source>
</evidence>
<comment type="caution">
    <text evidence="9">The sequence shown here is derived from an EMBL/GenBank/DDBJ whole genome shotgun (WGS) entry which is preliminary data.</text>
</comment>
<evidence type="ECO:0000256" key="7">
    <source>
        <dbReference type="ARBA" id="ARBA00023242"/>
    </source>
</evidence>
<reference evidence="9 10" key="1">
    <citation type="journal article" date="2024" name="BMC Biol.">
        <title>Comparative genomics of Ascetosporea gives new insight into the evolutionary basis for animal parasitism in Rhizaria.</title>
        <authorList>
            <person name="Hiltunen Thoren M."/>
            <person name="Onut-Brannstrom I."/>
            <person name="Alfjorden A."/>
            <person name="Peckova H."/>
            <person name="Swords F."/>
            <person name="Hooper C."/>
            <person name="Holzer A.S."/>
            <person name="Bass D."/>
            <person name="Burki F."/>
        </authorList>
    </citation>
    <scope>NUCLEOTIDE SEQUENCE [LARGE SCALE GENOMIC DNA]</scope>
    <source>
        <strain evidence="9">20-A016</strain>
    </source>
</reference>
<dbReference type="Proteomes" id="UP001439008">
    <property type="component" value="Unassembled WGS sequence"/>
</dbReference>
<comment type="subcellular location">
    <subcellularLocation>
        <location evidence="2">Chromosome</location>
    </subcellularLocation>
    <subcellularLocation>
        <location evidence="1">Nucleus</location>
    </subcellularLocation>
</comment>
<dbReference type="EMBL" id="JBDODL010002548">
    <property type="protein sequence ID" value="MES1922299.1"/>
    <property type="molecule type" value="Genomic_DNA"/>
</dbReference>